<keyword evidence="3" id="KW-1185">Reference proteome</keyword>
<evidence type="ECO:0000313" key="2">
    <source>
        <dbReference type="EMBL" id="ETS60543.1"/>
    </source>
</evidence>
<protein>
    <submittedName>
        <fullName evidence="2">Uncharacterized protein</fullName>
    </submittedName>
</protein>
<evidence type="ECO:0000256" key="1">
    <source>
        <dbReference type="SAM" id="Phobius"/>
    </source>
</evidence>
<comment type="caution">
    <text evidence="2">The sequence shown here is derived from an EMBL/GenBank/DDBJ whole genome shotgun (WGS) entry which is preliminary data.</text>
</comment>
<dbReference type="EMBL" id="AWNI01000033">
    <property type="protein sequence ID" value="ETS60543.1"/>
    <property type="molecule type" value="Genomic_DNA"/>
</dbReference>
<dbReference type="Proteomes" id="UP000019462">
    <property type="component" value="Unassembled WGS sequence"/>
</dbReference>
<keyword evidence="1" id="KW-0812">Transmembrane</keyword>
<organism evidence="2 3">
    <name type="scientific">Moesziomyces aphidis</name>
    <name type="common">Pseudozyma aphidis</name>
    <dbReference type="NCBI Taxonomy" id="84754"/>
    <lineage>
        <taxon>Eukaryota</taxon>
        <taxon>Fungi</taxon>
        <taxon>Dikarya</taxon>
        <taxon>Basidiomycota</taxon>
        <taxon>Ustilaginomycotina</taxon>
        <taxon>Ustilaginomycetes</taxon>
        <taxon>Ustilaginales</taxon>
        <taxon>Ustilaginaceae</taxon>
        <taxon>Moesziomyces</taxon>
    </lineage>
</organism>
<proteinExistence type="predicted"/>
<gene>
    <name evidence="2" type="ORF">PaG_05391</name>
</gene>
<accession>W3VFW4</accession>
<dbReference type="HOGENOM" id="CLU_1652903_0_0_1"/>
<dbReference type="AlphaFoldDB" id="W3VFW4"/>
<evidence type="ECO:0000313" key="3">
    <source>
        <dbReference type="Proteomes" id="UP000019462"/>
    </source>
</evidence>
<reference evidence="2 3" key="1">
    <citation type="journal article" date="2014" name="Genome Announc.">
        <title>Genome sequence of the basidiomycetous fungus Pseudozyma aphidis DSM70725, an efficient producer of biosurfactant mannosylerythritol lipids.</title>
        <authorList>
            <person name="Lorenz S."/>
            <person name="Guenther M."/>
            <person name="Grumaz C."/>
            <person name="Rupp S."/>
            <person name="Zibek S."/>
            <person name="Sohn K."/>
        </authorList>
    </citation>
    <scope>NUCLEOTIDE SEQUENCE [LARGE SCALE GENOMIC DNA]</scope>
    <source>
        <strain evidence="3">ATCC 32657 / CBS 517.83 / DSM 70725 / JCM 10318 / NBRC 10182 / NRRL Y-7954 / St-0401</strain>
    </source>
</reference>
<sequence>MLHATDGPAAAGTRPIDALSLVTTAAAFTLALLIILYTSAASSDPLAAQLLQHPLAFRPPTFVCYAAHYSRTASQQASTSSNSAVCPRPARIPHADDNRKCLPSVRACDRYSLVIPAIALVTFPARLARSIPLPPRRRSGVWAESELTDGCLTNSADGRA</sequence>
<dbReference type="OrthoDB" id="10493359at2759"/>
<name>W3VFW4_MOEAP</name>
<keyword evidence="1" id="KW-1133">Transmembrane helix</keyword>
<keyword evidence="1" id="KW-0472">Membrane</keyword>
<feature type="transmembrane region" description="Helical" evidence="1">
    <location>
        <begin position="18"/>
        <end position="37"/>
    </location>
</feature>